<feature type="transmembrane region" description="Helical" evidence="7">
    <location>
        <begin position="155"/>
        <end position="176"/>
    </location>
</feature>
<gene>
    <name evidence="9" type="primary">yqjA</name>
    <name evidence="9" type="ORF">NCTC9617_04669</name>
</gene>
<keyword evidence="6 7" id="KW-0472">Membrane</keyword>
<keyword evidence="4 7" id="KW-0812">Transmembrane</keyword>
<dbReference type="EMBL" id="UGNC01000005">
    <property type="protein sequence ID" value="STW48081.1"/>
    <property type="molecule type" value="Genomic_DNA"/>
</dbReference>
<accession>A0A378FS49</accession>
<feature type="transmembrane region" description="Helical" evidence="7">
    <location>
        <begin position="45"/>
        <end position="65"/>
    </location>
</feature>
<protein>
    <submittedName>
        <fullName evidence="9">DedA family inner membrane protein YqjA</fullName>
    </submittedName>
</protein>
<evidence type="ECO:0000313" key="10">
    <source>
        <dbReference type="Proteomes" id="UP000255167"/>
    </source>
</evidence>
<dbReference type="PANTHER" id="PTHR30353:SF11">
    <property type="entry name" value="INNER MEMBRANE PROTEIN YQJA"/>
    <property type="match status" value="1"/>
</dbReference>
<dbReference type="GO" id="GO:0005886">
    <property type="term" value="C:plasma membrane"/>
    <property type="evidence" value="ECO:0007669"/>
    <property type="project" value="UniProtKB-SubCell"/>
</dbReference>
<comment type="subcellular location">
    <subcellularLocation>
        <location evidence="7">Cell inner membrane</location>
        <topology evidence="7">Multi-pass membrane protein</topology>
    </subcellularLocation>
    <subcellularLocation>
        <location evidence="1">Cell membrane</location>
        <topology evidence="1">Multi-pass membrane protein</topology>
    </subcellularLocation>
</comment>
<feature type="domain" description="VTT" evidence="8">
    <location>
        <begin position="48"/>
        <end position="173"/>
    </location>
</feature>
<dbReference type="AlphaFoldDB" id="A0A378FS49"/>
<keyword evidence="5 7" id="KW-1133">Transmembrane helix</keyword>
<proteinExistence type="inferred from homology"/>
<evidence type="ECO:0000256" key="6">
    <source>
        <dbReference type="ARBA" id="ARBA00023136"/>
    </source>
</evidence>
<dbReference type="Pfam" id="PF09335">
    <property type="entry name" value="VTT_dom"/>
    <property type="match status" value="1"/>
</dbReference>
<evidence type="ECO:0000256" key="7">
    <source>
        <dbReference type="RuleBase" id="RU367016"/>
    </source>
</evidence>
<evidence type="ECO:0000259" key="8">
    <source>
        <dbReference type="Pfam" id="PF09335"/>
    </source>
</evidence>
<evidence type="ECO:0000256" key="1">
    <source>
        <dbReference type="ARBA" id="ARBA00004651"/>
    </source>
</evidence>
<organism evidence="9 10">
    <name type="scientific">Klebsiella pneumoniae</name>
    <dbReference type="NCBI Taxonomy" id="573"/>
    <lineage>
        <taxon>Bacteria</taxon>
        <taxon>Pseudomonadati</taxon>
        <taxon>Pseudomonadota</taxon>
        <taxon>Gammaproteobacteria</taxon>
        <taxon>Enterobacterales</taxon>
        <taxon>Enterobacteriaceae</taxon>
        <taxon>Klebsiella/Raoultella group</taxon>
        <taxon>Klebsiella</taxon>
        <taxon>Klebsiella pneumoniae complex</taxon>
    </lineage>
</organism>
<dbReference type="InterPro" id="IPR032818">
    <property type="entry name" value="DedA-like"/>
</dbReference>
<evidence type="ECO:0000313" key="9">
    <source>
        <dbReference type="EMBL" id="STW48081.1"/>
    </source>
</evidence>
<name>A0A378FS49_KLEPN</name>
<evidence type="ECO:0000256" key="5">
    <source>
        <dbReference type="ARBA" id="ARBA00022989"/>
    </source>
</evidence>
<comment type="similarity">
    <text evidence="2 7">Belongs to the DedA family.</text>
</comment>
<sequence>MELFTQLLNALWAQDYETLANPSMIGMLYFVLFMILFLENGLLPAAFLPGDSLLVLVGVLIAKGAMGFPETLLLLTAAASLGCWLSYIQGRWLGNTRIVQNWLSHLPSHYHQRAHHLFHKHGLSALLIGRFIAFVRTLLPTIAGLSGLNNARFQFFNWMSGLLWVLILTSLGYLLGKTPVFLKYEDQLMSCLMLLPVALLVFGLIGSLVVLWKKNTEAGANDGHETPFPAPVQLAAGWFSSARRPVLALAGGAAAGGHAGDTPGWPGYRNAGRFLRLASSRCQRHPL</sequence>
<evidence type="ECO:0000256" key="3">
    <source>
        <dbReference type="ARBA" id="ARBA00022475"/>
    </source>
</evidence>
<dbReference type="InterPro" id="IPR032816">
    <property type="entry name" value="VTT_dom"/>
</dbReference>
<keyword evidence="3" id="KW-1003">Cell membrane</keyword>
<dbReference type="Proteomes" id="UP000255167">
    <property type="component" value="Unassembled WGS sequence"/>
</dbReference>
<feature type="transmembrane region" description="Helical" evidence="7">
    <location>
        <begin position="20"/>
        <end position="38"/>
    </location>
</feature>
<evidence type="ECO:0000256" key="4">
    <source>
        <dbReference type="ARBA" id="ARBA00022692"/>
    </source>
</evidence>
<evidence type="ECO:0000256" key="2">
    <source>
        <dbReference type="ARBA" id="ARBA00010792"/>
    </source>
</evidence>
<reference evidence="9 10" key="1">
    <citation type="submission" date="2018-06" db="EMBL/GenBank/DDBJ databases">
        <authorList>
            <consortium name="Pathogen Informatics"/>
            <person name="Doyle S."/>
        </authorList>
    </citation>
    <scope>NUCLEOTIDE SEQUENCE [LARGE SCALE GENOMIC DNA]</scope>
    <source>
        <strain evidence="9 10">NCTC9617</strain>
    </source>
</reference>
<feature type="transmembrane region" description="Helical" evidence="7">
    <location>
        <begin position="188"/>
        <end position="212"/>
    </location>
</feature>
<feature type="transmembrane region" description="Helical" evidence="7">
    <location>
        <begin position="123"/>
        <end position="143"/>
    </location>
</feature>
<keyword evidence="7" id="KW-0997">Cell inner membrane</keyword>
<dbReference type="PANTHER" id="PTHR30353">
    <property type="entry name" value="INNER MEMBRANE PROTEIN DEDA-RELATED"/>
    <property type="match status" value="1"/>
</dbReference>